<protein>
    <submittedName>
        <fullName evidence="2">Uncharacterized protein</fullName>
    </submittedName>
</protein>
<keyword evidence="3" id="KW-1185">Reference proteome</keyword>
<comment type="caution">
    <text evidence="2">The sequence shown here is derived from an EMBL/GenBank/DDBJ whole genome shotgun (WGS) entry which is preliminary data.</text>
</comment>
<evidence type="ECO:0000256" key="1">
    <source>
        <dbReference type="SAM" id="Phobius"/>
    </source>
</evidence>
<proteinExistence type="predicted"/>
<organism evidence="2 3">
    <name type="scientific">Allacma fusca</name>
    <dbReference type="NCBI Taxonomy" id="39272"/>
    <lineage>
        <taxon>Eukaryota</taxon>
        <taxon>Metazoa</taxon>
        <taxon>Ecdysozoa</taxon>
        <taxon>Arthropoda</taxon>
        <taxon>Hexapoda</taxon>
        <taxon>Collembola</taxon>
        <taxon>Symphypleona</taxon>
        <taxon>Sminthuridae</taxon>
        <taxon>Allacma</taxon>
    </lineage>
</organism>
<dbReference type="EMBL" id="CAJVCH010077436">
    <property type="protein sequence ID" value="CAG7721201.1"/>
    <property type="molecule type" value="Genomic_DNA"/>
</dbReference>
<dbReference type="AlphaFoldDB" id="A0A8J2NPR6"/>
<feature type="non-terminal residue" evidence="2">
    <location>
        <position position="1"/>
    </location>
</feature>
<feature type="transmembrane region" description="Helical" evidence="1">
    <location>
        <begin position="44"/>
        <end position="62"/>
    </location>
</feature>
<feature type="transmembrane region" description="Helical" evidence="1">
    <location>
        <begin position="175"/>
        <end position="195"/>
    </location>
</feature>
<feature type="transmembrane region" description="Helical" evidence="1">
    <location>
        <begin position="134"/>
        <end position="154"/>
    </location>
</feature>
<gene>
    <name evidence="2" type="ORF">AFUS01_LOCUS10430</name>
</gene>
<keyword evidence="1" id="KW-0812">Transmembrane</keyword>
<keyword evidence="1" id="KW-1133">Transmembrane helix</keyword>
<keyword evidence="1" id="KW-0472">Membrane</keyword>
<dbReference type="Proteomes" id="UP000708208">
    <property type="component" value="Unassembled WGS sequence"/>
</dbReference>
<name>A0A8J2NPR6_9HEXA</name>
<sequence>MLTRQEVRYSFRITNILSKLYLLPVTVNEETGELALVSDPKRLRVWKCIMTAWVVHLSYLAIRLVQSLIYDEYFVLQHLPFHVMALTWNTTNFIWGMLCFYLWPQETVLIYNEIYSKTIETEKTHWSKYTVQEYFTISHPLIVVVSAFTWVIVFMMDPHKMFYVYSLLGPLQNPVTYIICGLLEGLIILTSLSSFDFGDFMMLSFFNKVYSAVKDIAETLENAEGEVGFGKLYSTAKTFRRLNLLIQLFNHNFAYITFTLDSMATFILGVEVGMIYVIVFDQAFGIPDMIAELQTQIMLRSVNRRVTRGHAYIKRVV</sequence>
<evidence type="ECO:0000313" key="3">
    <source>
        <dbReference type="Proteomes" id="UP000708208"/>
    </source>
</evidence>
<evidence type="ECO:0000313" key="2">
    <source>
        <dbReference type="EMBL" id="CAG7721201.1"/>
    </source>
</evidence>
<feature type="transmembrane region" description="Helical" evidence="1">
    <location>
        <begin position="83"/>
        <end position="103"/>
    </location>
</feature>
<reference evidence="2" key="1">
    <citation type="submission" date="2021-06" db="EMBL/GenBank/DDBJ databases">
        <authorList>
            <person name="Hodson N. C."/>
            <person name="Mongue J. A."/>
            <person name="Jaron S. K."/>
        </authorList>
    </citation>
    <scope>NUCLEOTIDE SEQUENCE</scope>
</reference>
<accession>A0A8J2NPR6</accession>
<feature type="transmembrane region" description="Helical" evidence="1">
    <location>
        <begin position="253"/>
        <end position="279"/>
    </location>
</feature>